<protein>
    <submittedName>
        <fullName evidence="2">Uncharacterized protein</fullName>
    </submittedName>
</protein>
<keyword evidence="1" id="KW-0812">Transmembrane</keyword>
<dbReference type="EMBL" id="VLLL01000005">
    <property type="protein sequence ID" value="TWJ16057.1"/>
    <property type="molecule type" value="Genomic_DNA"/>
</dbReference>
<dbReference type="Proteomes" id="UP000321617">
    <property type="component" value="Unassembled WGS sequence"/>
</dbReference>
<keyword evidence="3" id="KW-1185">Reference proteome</keyword>
<feature type="transmembrane region" description="Helical" evidence="1">
    <location>
        <begin position="186"/>
        <end position="204"/>
    </location>
</feature>
<evidence type="ECO:0000313" key="2">
    <source>
        <dbReference type="EMBL" id="TWJ16057.1"/>
    </source>
</evidence>
<gene>
    <name evidence="2" type="ORF">LX16_1779</name>
</gene>
<proteinExistence type="predicted"/>
<reference evidence="2 3" key="1">
    <citation type="journal article" date="2013" name="Stand. Genomic Sci.">
        <title>Genomic Encyclopedia of Type Strains, Phase I: The one thousand microbial genomes (KMG-I) project.</title>
        <authorList>
            <person name="Kyrpides N.C."/>
            <person name="Woyke T."/>
            <person name="Eisen J.A."/>
            <person name="Garrity G."/>
            <person name="Lilburn T.G."/>
            <person name="Beck B.J."/>
            <person name="Whitman W.B."/>
            <person name="Hugenholtz P."/>
            <person name="Klenk H.P."/>
        </authorList>
    </citation>
    <scope>NUCLEOTIDE SEQUENCE [LARGE SCALE GENOMIC DNA]</scope>
    <source>
        <strain evidence="2 3">DSM 45044</strain>
    </source>
</reference>
<evidence type="ECO:0000256" key="1">
    <source>
        <dbReference type="SAM" id="Phobius"/>
    </source>
</evidence>
<keyword evidence="1" id="KW-0472">Membrane</keyword>
<dbReference type="AlphaFoldDB" id="A0A562VE17"/>
<keyword evidence="1" id="KW-1133">Transmembrane helix</keyword>
<name>A0A562VE17_9ACTN</name>
<organism evidence="2 3">
    <name type="scientific">Stackebrandtia albiflava</name>
    <dbReference type="NCBI Taxonomy" id="406432"/>
    <lineage>
        <taxon>Bacteria</taxon>
        <taxon>Bacillati</taxon>
        <taxon>Actinomycetota</taxon>
        <taxon>Actinomycetes</taxon>
        <taxon>Glycomycetales</taxon>
        <taxon>Glycomycetaceae</taxon>
        <taxon>Stackebrandtia</taxon>
    </lineage>
</organism>
<evidence type="ECO:0000313" key="3">
    <source>
        <dbReference type="Proteomes" id="UP000321617"/>
    </source>
</evidence>
<sequence>MTRFGRRGIHTERVTQTTIGPRLDLLLALMMALAAVGTAWAGFQSAKWSRVQANTYAAAGAARSEAGRVATVAAQQRTIDVVTFTSWLNALNAEIVAGDIETPRGGYTPDPESVSGFLFTRFGEEFRPAVDAWLETRPLIDPRAPATPFDMPEYRLAAEQAAAERVGDADELAGVARTANQRSDNYVLTAVVFALVLLFAGLAGKTPHSLARRVLTVVGAVALAGCLVTLLVFPVEL</sequence>
<feature type="transmembrane region" description="Helical" evidence="1">
    <location>
        <begin position="210"/>
        <end position="233"/>
    </location>
</feature>
<accession>A0A562VE17</accession>
<comment type="caution">
    <text evidence="2">The sequence shown here is derived from an EMBL/GenBank/DDBJ whole genome shotgun (WGS) entry which is preliminary data.</text>
</comment>